<reference evidence="2" key="1">
    <citation type="submission" date="2022-04" db="EMBL/GenBank/DDBJ databases">
        <title>Carnegiea gigantea Genome sequencing and assembly v2.</title>
        <authorList>
            <person name="Copetti D."/>
            <person name="Sanderson M.J."/>
            <person name="Burquez A."/>
            <person name="Wojciechowski M.F."/>
        </authorList>
    </citation>
    <scope>NUCLEOTIDE SEQUENCE</scope>
    <source>
        <strain evidence="2">SGP5-SGP5p</strain>
        <tissue evidence="2">Aerial part</tissue>
    </source>
</reference>
<evidence type="ECO:0000313" key="3">
    <source>
        <dbReference type="Proteomes" id="UP001153076"/>
    </source>
</evidence>
<dbReference type="InterPro" id="IPR052929">
    <property type="entry name" value="RNase_H-like_EbsB-rel"/>
</dbReference>
<evidence type="ECO:0000313" key="2">
    <source>
        <dbReference type="EMBL" id="KAJ8433611.1"/>
    </source>
</evidence>
<dbReference type="PANTHER" id="PTHR47074">
    <property type="entry name" value="BNAC02G40300D PROTEIN"/>
    <property type="match status" value="1"/>
</dbReference>
<dbReference type="GO" id="GO:0003676">
    <property type="term" value="F:nucleic acid binding"/>
    <property type="evidence" value="ECO:0007669"/>
    <property type="project" value="InterPro"/>
</dbReference>
<dbReference type="GO" id="GO:0004523">
    <property type="term" value="F:RNA-DNA hybrid ribonuclease activity"/>
    <property type="evidence" value="ECO:0007669"/>
    <property type="project" value="InterPro"/>
</dbReference>
<comment type="caution">
    <text evidence="2">The sequence shown here is derived from an EMBL/GenBank/DDBJ whole genome shotgun (WGS) entry which is preliminary data.</text>
</comment>
<feature type="domain" description="RNase H type-1" evidence="1">
    <location>
        <begin position="129"/>
        <end position="192"/>
    </location>
</feature>
<keyword evidence="3" id="KW-1185">Reference proteome</keyword>
<name>A0A9Q1JZB2_9CARY</name>
<dbReference type="Proteomes" id="UP001153076">
    <property type="component" value="Unassembled WGS sequence"/>
</dbReference>
<accession>A0A9Q1JZB2</accession>
<dbReference type="Pfam" id="PF13456">
    <property type="entry name" value="RVT_3"/>
    <property type="match status" value="1"/>
</dbReference>
<dbReference type="EMBL" id="JAKOGI010000527">
    <property type="protein sequence ID" value="KAJ8433611.1"/>
    <property type="molecule type" value="Genomic_DNA"/>
</dbReference>
<dbReference type="PANTHER" id="PTHR47074:SF21">
    <property type="entry name" value="RNASE H TYPE-1 DOMAIN-CONTAINING PROTEIN"/>
    <property type="match status" value="1"/>
</dbReference>
<proteinExistence type="predicted"/>
<sequence length="192" mass="21686">MLNILLHIRPSRQDLFLQVVFLMWILAPNQVSYGEVYTKPSELWTKGLDGLWEMVGPRTSGPLNGSLRHTSSKSSVLLNPKFNYCEYREVVEHFQMPRTTAPFSWMAPSAGLVKINFDSAMLGNWERDWGVVGRESGGRILFCVVQQSSGFKGVELEEANARLFALQQAWEQGLMKVIIEGDYSSIISKLKG</sequence>
<dbReference type="OrthoDB" id="1906820at2759"/>
<organism evidence="2 3">
    <name type="scientific">Carnegiea gigantea</name>
    <dbReference type="NCBI Taxonomy" id="171969"/>
    <lineage>
        <taxon>Eukaryota</taxon>
        <taxon>Viridiplantae</taxon>
        <taxon>Streptophyta</taxon>
        <taxon>Embryophyta</taxon>
        <taxon>Tracheophyta</taxon>
        <taxon>Spermatophyta</taxon>
        <taxon>Magnoliopsida</taxon>
        <taxon>eudicotyledons</taxon>
        <taxon>Gunneridae</taxon>
        <taxon>Pentapetalae</taxon>
        <taxon>Caryophyllales</taxon>
        <taxon>Cactineae</taxon>
        <taxon>Cactaceae</taxon>
        <taxon>Cactoideae</taxon>
        <taxon>Echinocereeae</taxon>
        <taxon>Carnegiea</taxon>
    </lineage>
</organism>
<gene>
    <name evidence="2" type="ORF">Cgig2_023550</name>
</gene>
<evidence type="ECO:0000259" key="1">
    <source>
        <dbReference type="Pfam" id="PF13456"/>
    </source>
</evidence>
<dbReference type="InterPro" id="IPR002156">
    <property type="entry name" value="RNaseH_domain"/>
</dbReference>
<dbReference type="AlphaFoldDB" id="A0A9Q1JZB2"/>
<protein>
    <recommendedName>
        <fullName evidence="1">RNase H type-1 domain-containing protein</fullName>
    </recommendedName>
</protein>